<name>A0A0R1K4T1_9LACO</name>
<feature type="domain" description="ABC transporter" evidence="5">
    <location>
        <begin position="4"/>
        <end position="232"/>
    </location>
</feature>
<organism evidence="6 7">
    <name type="scientific">Companilactobacillus nodensis DSM 19682 = JCM 14932 = NBRC 107160</name>
    <dbReference type="NCBI Taxonomy" id="1423775"/>
    <lineage>
        <taxon>Bacteria</taxon>
        <taxon>Bacillati</taxon>
        <taxon>Bacillota</taxon>
        <taxon>Bacilli</taxon>
        <taxon>Lactobacillales</taxon>
        <taxon>Lactobacillaceae</taxon>
        <taxon>Companilactobacillus</taxon>
    </lineage>
</organism>
<dbReference type="GO" id="GO:0005524">
    <property type="term" value="F:ATP binding"/>
    <property type="evidence" value="ECO:0007669"/>
    <property type="project" value="UniProtKB-KW"/>
</dbReference>
<dbReference type="EMBL" id="AZDZ01000022">
    <property type="protein sequence ID" value="KRK78591.1"/>
    <property type="molecule type" value="Genomic_DNA"/>
</dbReference>
<dbReference type="Gene3D" id="3.40.50.300">
    <property type="entry name" value="P-loop containing nucleotide triphosphate hydrolases"/>
    <property type="match status" value="1"/>
</dbReference>
<keyword evidence="3" id="KW-0547">Nucleotide-binding</keyword>
<evidence type="ECO:0000256" key="2">
    <source>
        <dbReference type="ARBA" id="ARBA00022448"/>
    </source>
</evidence>
<dbReference type="PANTHER" id="PTHR43335:SF4">
    <property type="entry name" value="ABC TRANSPORTER, ATP-BINDING PROTEIN"/>
    <property type="match status" value="1"/>
</dbReference>
<evidence type="ECO:0000313" key="7">
    <source>
        <dbReference type="Proteomes" id="UP000051248"/>
    </source>
</evidence>
<evidence type="ECO:0000256" key="3">
    <source>
        <dbReference type="ARBA" id="ARBA00022741"/>
    </source>
</evidence>
<dbReference type="PANTHER" id="PTHR43335">
    <property type="entry name" value="ABC TRANSPORTER, ATP-BINDING PROTEIN"/>
    <property type="match status" value="1"/>
</dbReference>
<dbReference type="InterPro" id="IPR027417">
    <property type="entry name" value="P-loop_NTPase"/>
</dbReference>
<dbReference type="InterPro" id="IPR003593">
    <property type="entry name" value="AAA+_ATPase"/>
</dbReference>
<evidence type="ECO:0000256" key="4">
    <source>
        <dbReference type="ARBA" id="ARBA00022840"/>
    </source>
</evidence>
<evidence type="ECO:0000313" key="6">
    <source>
        <dbReference type="EMBL" id="KRK78591.1"/>
    </source>
</evidence>
<keyword evidence="7" id="KW-1185">Reference proteome</keyword>
<dbReference type="STRING" id="1423775.FD03_GL002367"/>
<evidence type="ECO:0000256" key="1">
    <source>
        <dbReference type="ARBA" id="ARBA00005417"/>
    </source>
</evidence>
<evidence type="ECO:0000259" key="5">
    <source>
        <dbReference type="PROSITE" id="PS50893"/>
    </source>
</evidence>
<dbReference type="GO" id="GO:0016887">
    <property type="term" value="F:ATP hydrolysis activity"/>
    <property type="evidence" value="ECO:0007669"/>
    <property type="project" value="InterPro"/>
</dbReference>
<dbReference type="eggNOG" id="COG1131">
    <property type="taxonomic scope" value="Bacteria"/>
</dbReference>
<comment type="caution">
    <text evidence="6">The sequence shown here is derived from an EMBL/GenBank/DDBJ whole genome shotgun (WGS) entry which is preliminary data.</text>
</comment>
<comment type="similarity">
    <text evidence="1">Belongs to the ABC transporter superfamily.</text>
</comment>
<proteinExistence type="inferred from homology"/>
<accession>A0A0R1K4T1</accession>
<dbReference type="PATRIC" id="fig|1423775.4.peg.2408"/>
<dbReference type="RefSeq" id="WP_056979864.1">
    <property type="nucleotide sequence ID" value="NZ_AZDZ01000022.1"/>
</dbReference>
<protein>
    <submittedName>
        <fullName evidence="6">ABC transporter ATPase</fullName>
    </submittedName>
</protein>
<dbReference type="OrthoDB" id="9804819at2"/>
<gene>
    <name evidence="6" type="ORF">FD03_GL002367</name>
</gene>
<dbReference type="SUPFAM" id="SSF52540">
    <property type="entry name" value="P-loop containing nucleoside triphosphate hydrolases"/>
    <property type="match status" value="1"/>
</dbReference>
<keyword evidence="2" id="KW-0813">Transport</keyword>
<dbReference type="AlphaFoldDB" id="A0A0R1K4T1"/>
<dbReference type="CDD" id="cd03230">
    <property type="entry name" value="ABC_DR_subfamily_A"/>
    <property type="match status" value="1"/>
</dbReference>
<keyword evidence="4" id="KW-0067">ATP-binding</keyword>
<sequence>MAILELHDVKKYFGDKQVLNGLNFEVPEGSIFGFVGENDAGKTTTMKMILGLETIDSGEILVDGQRVHYGNSAINREIGYLPDVPEYYGYMNPTEYLKLCGRLTGIPKGELSDRITKMLKTVDLPINKRRIHGFSRGMKQRLGIAQALLNRPRLLICDEPTSALDPIGRSEFLSLLASLRDETTIVFSTHILNDVERISDHVGILHAGFLKANDSLSNLKEQYAKPQIVLKFNSSTSAQIAAKVLDAILNDKQVILNYLGDYQPAAEKVMQTLLDRHLMPVSINSLETSLEDIFMEVTS</sequence>
<dbReference type="Proteomes" id="UP000051248">
    <property type="component" value="Unassembled WGS sequence"/>
</dbReference>
<dbReference type="PROSITE" id="PS50893">
    <property type="entry name" value="ABC_TRANSPORTER_2"/>
    <property type="match status" value="1"/>
</dbReference>
<reference evidence="6 7" key="1">
    <citation type="journal article" date="2015" name="Genome Announc.">
        <title>Expanding the biotechnology potential of lactobacilli through comparative genomics of 213 strains and associated genera.</title>
        <authorList>
            <person name="Sun Z."/>
            <person name="Harris H.M."/>
            <person name="McCann A."/>
            <person name="Guo C."/>
            <person name="Argimon S."/>
            <person name="Zhang W."/>
            <person name="Yang X."/>
            <person name="Jeffery I.B."/>
            <person name="Cooney J.C."/>
            <person name="Kagawa T.F."/>
            <person name="Liu W."/>
            <person name="Song Y."/>
            <person name="Salvetti E."/>
            <person name="Wrobel A."/>
            <person name="Rasinkangas P."/>
            <person name="Parkhill J."/>
            <person name="Rea M.C."/>
            <person name="O'Sullivan O."/>
            <person name="Ritari J."/>
            <person name="Douillard F.P."/>
            <person name="Paul Ross R."/>
            <person name="Yang R."/>
            <person name="Briner A.E."/>
            <person name="Felis G.E."/>
            <person name="de Vos W.M."/>
            <person name="Barrangou R."/>
            <person name="Klaenhammer T.R."/>
            <person name="Caufield P.W."/>
            <person name="Cui Y."/>
            <person name="Zhang H."/>
            <person name="O'Toole P.W."/>
        </authorList>
    </citation>
    <scope>NUCLEOTIDE SEQUENCE [LARGE SCALE GENOMIC DNA]</scope>
    <source>
        <strain evidence="6 7">DSM 19682</strain>
    </source>
</reference>
<dbReference type="SMART" id="SM00382">
    <property type="entry name" value="AAA"/>
    <property type="match status" value="1"/>
</dbReference>
<dbReference type="Pfam" id="PF00005">
    <property type="entry name" value="ABC_tran"/>
    <property type="match status" value="1"/>
</dbReference>
<dbReference type="InterPro" id="IPR003439">
    <property type="entry name" value="ABC_transporter-like_ATP-bd"/>
</dbReference>